<gene>
    <name evidence="2" type="ORF">GF867_00560</name>
</gene>
<comment type="caution">
    <text evidence="2">The sequence shown here is derived from an EMBL/GenBank/DDBJ whole genome shotgun (WGS) entry which is preliminary data.</text>
</comment>
<protein>
    <recommendedName>
        <fullName evidence="4">YcxB-like protein domain-containing protein</fullName>
    </recommendedName>
</protein>
<evidence type="ECO:0000313" key="3">
    <source>
        <dbReference type="Proteomes" id="UP000440066"/>
    </source>
</evidence>
<dbReference type="EMBL" id="WJQT01000001">
    <property type="protein sequence ID" value="MRJ46066.1"/>
    <property type="molecule type" value="Genomic_DNA"/>
</dbReference>
<evidence type="ECO:0000313" key="2">
    <source>
        <dbReference type="EMBL" id="MRJ46066.1"/>
    </source>
</evidence>
<keyword evidence="1" id="KW-0472">Membrane</keyword>
<accession>A0A844C4U1</accession>
<sequence>MIKYRSEQPNEVSGIGYRRIFLSVSPVSLSLFGLYCIIGTLVSDLFGILDREALMWILVFSLSLTIGHITLLYRTRVLPFLEKVRVNIPKNGRPNLQEDVYTEECIKHSIYGELDEYSYSEIKGIYFFSDVIIVYKKREVIFYYDRNSFINTTEEEWVQFMKSKNPKIKVLRFKFDYIWYF</sequence>
<feature type="transmembrane region" description="Helical" evidence="1">
    <location>
        <begin position="53"/>
        <end position="73"/>
    </location>
</feature>
<organism evidence="2 3">
    <name type="scientific">Fundicoccus ignavus</name>
    <dbReference type="NCBI Taxonomy" id="2664442"/>
    <lineage>
        <taxon>Bacteria</taxon>
        <taxon>Bacillati</taxon>
        <taxon>Bacillota</taxon>
        <taxon>Bacilli</taxon>
        <taxon>Lactobacillales</taxon>
        <taxon>Aerococcaceae</taxon>
        <taxon>Fundicoccus</taxon>
    </lineage>
</organism>
<dbReference type="RefSeq" id="WP_153831178.1">
    <property type="nucleotide sequence ID" value="NZ_WJQT01000001.1"/>
</dbReference>
<evidence type="ECO:0000256" key="1">
    <source>
        <dbReference type="SAM" id="Phobius"/>
    </source>
</evidence>
<name>A0A844C4U1_9LACT</name>
<evidence type="ECO:0008006" key="4">
    <source>
        <dbReference type="Google" id="ProtNLM"/>
    </source>
</evidence>
<proteinExistence type="predicted"/>
<keyword evidence="1" id="KW-1133">Transmembrane helix</keyword>
<feature type="transmembrane region" description="Helical" evidence="1">
    <location>
        <begin position="20"/>
        <end position="41"/>
    </location>
</feature>
<reference evidence="2 3" key="1">
    <citation type="submission" date="2019-11" db="EMBL/GenBank/DDBJ databases">
        <title>Characterisation of Fundicoccus ignavus gen. nov. sp. nov., a novel genus of the family Aerococcaceae from bulk tank milk.</title>
        <authorList>
            <person name="Siebert A."/>
            <person name="Huptas C."/>
            <person name="Wenning M."/>
            <person name="Scherer S."/>
            <person name="Doll E.V."/>
        </authorList>
    </citation>
    <scope>NUCLEOTIDE SEQUENCE [LARGE SCALE GENOMIC DNA]</scope>
    <source>
        <strain evidence="2 3">DSM 109652</strain>
    </source>
</reference>
<dbReference type="AlphaFoldDB" id="A0A844C4U1"/>
<keyword evidence="1" id="KW-0812">Transmembrane</keyword>
<dbReference type="Proteomes" id="UP000440066">
    <property type="component" value="Unassembled WGS sequence"/>
</dbReference>